<evidence type="ECO:0000256" key="5">
    <source>
        <dbReference type="ARBA" id="ARBA00023004"/>
    </source>
</evidence>
<keyword evidence="4 7" id="KW-0560">Oxidoreductase</keyword>
<dbReference type="GO" id="GO:0020037">
    <property type="term" value="F:heme binding"/>
    <property type="evidence" value="ECO:0007669"/>
    <property type="project" value="InterPro"/>
</dbReference>
<name>A0A967EBH3_9MICO</name>
<organism evidence="8 9">
    <name type="scientific">Metallococcus carri</name>
    <dbReference type="NCBI Taxonomy" id="1656884"/>
    <lineage>
        <taxon>Bacteria</taxon>
        <taxon>Bacillati</taxon>
        <taxon>Actinomycetota</taxon>
        <taxon>Actinomycetes</taxon>
        <taxon>Micrococcales</taxon>
        <taxon>Dermacoccaceae</taxon>
        <taxon>Metallococcus</taxon>
    </lineage>
</organism>
<keyword evidence="5 7" id="KW-0408">Iron</keyword>
<comment type="caution">
    <text evidence="8">The sequence shown here is derived from an EMBL/GenBank/DDBJ whole genome shotgun (WGS) entry which is preliminary data.</text>
</comment>
<dbReference type="GO" id="GO:0006707">
    <property type="term" value="P:cholesterol catabolic process"/>
    <property type="evidence" value="ECO:0007669"/>
    <property type="project" value="TreeGrafter"/>
</dbReference>
<dbReference type="InterPro" id="IPR001128">
    <property type="entry name" value="Cyt_P450"/>
</dbReference>
<evidence type="ECO:0000256" key="2">
    <source>
        <dbReference type="ARBA" id="ARBA00022617"/>
    </source>
</evidence>
<dbReference type="GO" id="GO:0036199">
    <property type="term" value="F:cholest-4-en-3-one 26-monooxygenase activity"/>
    <property type="evidence" value="ECO:0007669"/>
    <property type="project" value="TreeGrafter"/>
</dbReference>
<comment type="similarity">
    <text evidence="1 7">Belongs to the cytochrome P450 family.</text>
</comment>
<evidence type="ECO:0000256" key="4">
    <source>
        <dbReference type="ARBA" id="ARBA00023002"/>
    </source>
</evidence>
<dbReference type="Pfam" id="PF00067">
    <property type="entry name" value="p450"/>
    <property type="match status" value="1"/>
</dbReference>
<dbReference type="RefSeq" id="WP_166198498.1">
    <property type="nucleotide sequence ID" value="NZ_JAAOIV010000014.1"/>
</dbReference>
<evidence type="ECO:0000313" key="8">
    <source>
        <dbReference type="EMBL" id="NHN57315.1"/>
    </source>
</evidence>
<sequence length="445" mass="49074">MTLIAPGRAVLARTEEMAKPIVRWGLGHAIPRGLVTRAARKGDLQSRLITEARTRDTASLAPLMTQIRDRGQVIGSPLGYMTTHHAVVREVLTSNDFRTGFVTNEQSRVTRALTWAARRQMHPIEPPSLLVTEPPDHTFYRKLVTKVFTARAVERLRGRTQAIADDLLDALPAGEPVDLVERYCALLPVNVIAEVLGVPEADRPRVLELGGYAAASLDMGLSWSTFRTVETALNEFDDWLGFHLGRLRENPGDDLFSQLVHASEGGRVLTEQELKATAGLVLAAGFETTVNLLSNGIKLLGDHPDQLARLQAEPELWLNAVDETLRIDPPVLMTSRSTLRDTTVGGRSIGVDSAVIAVLAGANRDPKVFPDPDRYDVARPNARDHLSFSAGRHFCLGAALARMEGEVGLRSLHERFDVELLPGARRRGTRVLRGFEYLPARLRNR</sequence>
<dbReference type="EMBL" id="JAAOIV010000014">
    <property type="protein sequence ID" value="NHN57315.1"/>
    <property type="molecule type" value="Genomic_DNA"/>
</dbReference>
<dbReference type="GO" id="GO:0008395">
    <property type="term" value="F:steroid hydroxylase activity"/>
    <property type="evidence" value="ECO:0007669"/>
    <property type="project" value="TreeGrafter"/>
</dbReference>
<dbReference type="InterPro" id="IPR036396">
    <property type="entry name" value="Cyt_P450_sf"/>
</dbReference>
<keyword evidence="2 7" id="KW-0349">Heme</keyword>
<dbReference type="PANTHER" id="PTHR46696">
    <property type="entry name" value="P450, PUTATIVE (EUROFUNG)-RELATED"/>
    <property type="match status" value="1"/>
</dbReference>
<dbReference type="Gene3D" id="1.10.630.10">
    <property type="entry name" value="Cytochrome P450"/>
    <property type="match status" value="1"/>
</dbReference>
<keyword evidence="3 7" id="KW-0479">Metal-binding</keyword>
<dbReference type="PRINTS" id="PR00359">
    <property type="entry name" value="BP450"/>
</dbReference>
<protein>
    <submittedName>
        <fullName evidence="8">Cytochrome P450</fullName>
    </submittedName>
</protein>
<dbReference type="PRINTS" id="PR00385">
    <property type="entry name" value="P450"/>
</dbReference>
<dbReference type="GO" id="GO:0005506">
    <property type="term" value="F:iron ion binding"/>
    <property type="evidence" value="ECO:0007669"/>
    <property type="project" value="InterPro"/>
</dbReference>
<dbReference type="FunFam" id="1.10.630.10:FF:000018">
    <property type="entry name" value="Cytochrome P450 monooxygenase"/>
    <property type="match status" value="1"/>
</dbReference>
<gene>
    <name evidence="8" type="ORF">G9U51_16210</name>
</gene>
<evidence type="ECO:0000256" key="7">
    <source>
        <dbReference type="RuleBase" id="RU000461"/>
    </source>
</evidence>
<dbReference type="SUPFAM" id="SSF48264">
    <property type="entry name" value="Cytochrome P450"/>
    <property type="match status" value="1"/>
</dbReference>
<keyword evidence="9" id="KW-1185">Reference proteome</keyword>
<evidence type="ECO:0000256" key="1">
    <source>
        <dbReference type="ARBA" id="ARBA00010617"/>
    </source>
</evidence>
<evidence type="ECO:0000256" key="3">
    <source>
        <dbReference type="ARBA" id="ARBA00022723"/>
    </source>
</evidence>
<dbReference type="PANTHER" id="PTHR46696:SF4">
    <property type="entry name" value="BIOTIN BIOSYNTHESIS CYTOCHROME P450"/>
    <property type="match status" value="1"/>
</dbReference>
<dbReference type="PROSITE" id="PS00086">
    <property type="entry name" value="CYTOCHROME_P450"/>
    <property type="match status" value="1"/>
</dbReference>
<dbReference type="CDD" id="cd20625">
    <property type="entry name" value="CYP164-like"/>
    <property type="match status" value="1"/>
</dbReference>
<dbReference type="Proteomes" id="UP000744769">
    <property type="component" value="Unassembled WGS sequence"/>
</dbReference>
<accession>A0A967EBH3</accession>
<evidence type="ECO:0000256" key="6">
    <source>
        <dbReference type="ARBA" id="ARBA00023033"/>
    </source>
</evidence>
<dbReference type="InterPro" id="IPR002397">
    <property type="entry name" value="Cyt_P450_B"/>
</dbReference>
<evidence type="ECO:0000313" key="9">
    <source>
        <dbReference type="Proteomes" id="UP000744769"/>
    </source>
</evidence>
<proteinExistence type="inferred from homology"/>
<dbReference type="InterPro" id="IPR017972">
    <property type="entry name" value="Cyt_P450_CS"/>
</dbReference>
<dbReference type="AlphaFoldDB" id="A0A967EBH3"/>
<reference evidence="8" key="1">
    <citation type="submission" date="2020-03" db="EMBL/GenBank/DDBJ databases">
        <title>Draft sequencing of Calidifontibacter sp. DB0510.</title>
        <authorList>
            <person name="Kim D.-U."/>
        </authorList>
    </citation>
    <scope>NUCLEOTIDE SEQUENCE</scope>
    <source>
        <strain evidence="8">DB0510</strain>
    </source>
</reference>
<keyword evidence="6 7" id="KW-0503">Monooxygenase</keyword>